<keyword evidence="5" id="KW-1185">Reference proteome</keyword>
<gene>
    <name evidence="2" type="ORF">PGLA1383_LOCUS15091</name>
    <name evidence="3" type="ORF">PGLA2088_LOCUS6602</name>
</gene>
<evidence type="ECO:0000313" key="3">
    <source>
        <dbReference type="EMBL" id="CAE8648482.1"/>
    </source>
</evidence>
<evidence type="ECO:0000313" key="5">
    <source>
        <dbReference type="Proteomes" id="UP000654075"/>
    </source>
</evidence>
<dbReference type="AlphaFoldDB" id="A0A813ICQ3"/>
<organism evidence="3 4">
    <name type="scientific">Polarella glacialis</name>
    <name type="common">Dinoflagellate</name>
    <dbReference type="NCBI Taxonomy" id="89957"/>
    <lineage>
        <taxon>Eukaryota</taxon>
        <taxon>Sar</taxon>
        <taxon>Alveolata</taxon>
        <taxon>Dinophyceae</taxon>
        <taxon>Suessiales</taxon>
        <taxon>Suessiaceae</taxon>
        <taxon>Polarella</taxon>
    </lineage>
</organism>
<feature type="transmembrane region" description="Helical" evidence="1">
    <location>
        <begin position="69"/>
        <end position="102"/>
    </location>
</feature>
<keyword evidence="1" id="KW-0812">Transmembrane</keyword>
<keyword evidence="1" id="KW-1133">Transmembrane helix</keyword>
<dbReference type="Proteomes" id="UP000626109">
    <property type="component" value="Unassembled WGS sequence"/>
</dbReference>
<dbReference type="Proteomes" id="UP000654075">
    <property type="component" value="Unassembled WGS sequence"/>
</dbReference>
<protein>
    <submittedName>
        <fullName evidence="3">Uncharacterized protein</fullName>
    </submittedName>
</protein>
<accession>A0A813ICQ3</accession>
<evidence type="ECO:0000256" key="1">
    <source>
        <dbReference type="SAM" id="Phobius"/>
    </source>
</evidence>
<dbReference type="EMBL" id="CAJNNW010006639">
    <property type="protein sequence ID" value="CAE8648482.1"/>
    <property type="molecule type" value="Genomic_DNA"/>
</dbReference>
<dbReference type="EMBL" id="CAJNNV010008775">
    <property type="protein sequence ID" value="CAE8596629.1"/>
    <property type="molecule type" value="Genomic_DNA"/>
</dbReference>
<name>A0A813ICQ3_POLGL</name>
<evidence type="ECO:0000313" key="2">
    <source>
        <dbReference type="EMBL" id="CAE8596629.1"/>
    </source>
</evidence>
<evidence type="ECO:0000313" key="4">
    <source>
        <dbReference type="Proteomes" id="UP000626109"/>
    </source>
</evidence>
<proteinExistence type="predicted"/>
<sequence length="127" mass="14080">MFWDMAVGALRSEHSETTTTTTTTITTTDYIQKVIGCWCIKGRAFRDASAHRCPAVSGPGQYLVLMLLLLSLLLSLLLLLLLLFLLLLLLVVVVAVVAVFVVDRPKLHLCSLSLYRVRPLLFHTIGV</sequence>
<keyword evidence="1" id="KW-0472">Membrane</keyword>
<comment type="caution">
    <text evidence="3">The sequence shown here is derived from an EMBL/GenBank/DDBJ whole genome shotgun (WGS) entry which is preliminary data.</text>
</comment>
<reference evidence="3" key="1">
    <citation type="submission" date="2021-02" db="EMBL/GenBank/DDBJ databases">
        <authorList>
            <person name="Dougan E. K."/>
            <person name="Rhodes N."/>
            <person name="Thang M."/>
            <person name="Chan C."/>
        </authorList>
    </citation>
    <scope>NUCLEOTIDE SEQUENCE</scope>
</reference>